<evidence type="ECO:0000259" key="11">
    <source>
        <dbReference type="Pfam" id="PF12693"/>
    </source>
</evidence>
<evidence type="ECO:0000256" key="3">
    <source>
        <dbReference type="ARBA" id="ARBA00022448"/>
    </source>
</evidence>
<dbReference type="RefSeq" id="WP_153234080.1">
    <property type="nucleotide sequence ID" value="NZ_WINI01000003.1"/>
</dbReference>
<keyword evidence="9" id="KW-0472">Membrane</keyword>
<evidence type="ECO:0000256" key="4">
    <source>
        <dbReference type="ARBA" id="ARBA00022475"/>
    </source>
</evidence>
<gene>
    <name evidence="12" type="ORF">GEV47_07315</name>
</gene>
<dbReference type="GO" id="GO:0009276">
    <property type="term" value="C:Gram-negative-bacterium-type cell wall"/>
    <property type="evidence" value="ECO:0007669"/>
    <property type="project" value="InterPro"/>
</dbReference>
<dbReference type="Gene3D" id="3.30.420.380">
    <property type="match status" value="1"/>
</dbReference>
<evidence type="ECO:0000256" key="9">
    <source>
        <dbReference type="ARBA" id="ARBA00023136"/>
    </source>
</evidence>
<keyword evidence="13" id="KW-1185">Reference proteome</keyword>
<sequence>MTTLFIRLVPRALLSSDAGDADGAAPACAFAVVSDKGHIEQEGYQSLLELKPQVAQTQRVVLLLAASDVTTLHMAVPPLPAAKLKAALPNLIEDQLIVDPASCVIATGARIDGMRAIAVVQRDWLEHITNGLLAMGAKNIKALPSQLCLPLESSLDGAATAAIVQRRWQQEIQQDVSVRLSKQVGIGVSVTSHDQPQKEALTMLRILVPGGAINLYVAAEELAAYQDVIAAEDVADIRLHADDWSHWIVGAQACDVNLMTGMNAAASEQPMNWGPWRWSLALATLVLLVNVVALNSDWWRMRSEAAQLKSGMLKDYRKAYPQDTVIVDPIAQAHQKIALSQQASGAAMPDDFIALAAQFNTALNSTGLNPQRNLVSSLEYRDRSLFVRFSNAAQSAGLDAGGVEKLKIALTGNQLLLSQPPTDGVWQIKAAGANK</sequence>
<dbReference type="EMBL" id="WINI01000003">
    <property type="protein sequence ID" value="MQR00488.1"/>
    <property type="molecule type" value="Genomic_DNA"/>
</dbReference>
<dbReference type="Pfam" id="PF05134">
    <property type="entry name" value="T2SSL"/>
    <property type="match status" value="1"/>
</dbReference>
<proteinExistence type="inferred from homology"/>
<dbReference type="OrthoDB" id="8557903at2"/>
<evidence type="ECO:0000256" key="5">
    <source>
        <dbReference type="ARBA" id="ARBA00022519"/>
    </source>
</evidence>
<dbReference type="PIRSF" id="PIRSF015761">
    <property type="entry name" value="Protein_L"/>
    <property type="match status" value="1"/>
</dbReference>
<dbReference type="Proteomes" id="UP000451565">
    <property type="component" value="Unassembled WGS sequence"/>
</dbReference>
<keyword evidence="5" id="KW-0997">Cell inner membrane</keyword>
<keyword evidence="6" id="KW-0812">Transmembrane</keyword>
<comment type="caution">
    <text evidence="12">The sequence shown here is derived from an EMBL/GenBank/DDBJ whole genome shotgun (WGS) entry which is preliminary data.</text>
</comment>
<dbReference type="GO" id="GO:0015627">
    <property type="term" value="C:type II protein secretion system complex"/>
    <property type="evidence" value="ECO:0007669"/>
    <property type="project" value="InterPro"/>
</dbReference>
<dbReference type="InterPro" id="IPR007812">
    <property type="entry name" value="T2SS_protein-GspL"/>
</dbReference>
<evidence type="ECO:0000256" key="2">
    <source>
        <dbReference type="ARBA" id="ARBA00005318"/>
    </source>
</evidence>
<name>A0A843YSK3_9BURK</name>
<dbReference type="GO" id="GO:0015628">
    <property type="term" value="P:protein secretion by the type II secretion system"/>
    <property type="evidence" value="ECO:0007669"/>
    <property type="project" value="InterPro"/>
</dbReference>
<feature type="domain" description="GspL cytoplasmic actin-ATPase-like" evidence="10">
    <location>
        <begin position="45"/>
        <end position="154"/>
    </location>
</feature>
<accession>A0A843YSK3</accession>
<keyword evidence="4" id="KW-1003">Cell membrane</keyword>
<keyword evidence="7" id="KW-0653">Protein transport</keyword>
<dbReference type="InterPro" id="IPR043129">
    <property type="entry name" value="ATPase_NBD"/>
</dbReference>
<comment type="subcellular location">
    <subcellularLocation>
        <location evidence="1">Cell inner membrane</location>
        <topology evidence="1">Single-pass membrane protein</topology>
    </subcellularLocation>
</comment>
<protein>
    <submittedName>
        <fullName evidence="12">General secretion pathway protein GspL</fullName>
    </submittedName>
</protein>
<evidence type="ECO:0000256" key="1">
    <source>
        <dbReference type="ARBA" id="ARBA00004377"/>
    </source>
</evidence>
<organism evidence="12 13">
    <name type="scientific">Glaciimonas soli</name>
    <dbReference type="NCBI Taxonomy" id="2590999"/>
    <lineage>
        <taxon>Bacteria</taxon>
        <taxon>Pseudomonadati</taxon>
        <taxon>Pseudomonadota</taxon>
        <taxon>Betaproteobacteria</taxon>
        <taxon>Burkholderiales</taxon>
        <taxon>Oxalobacteraceae</taxon>
        <taxon>Glaciimonas</taxon>
    </lineage>
</organism>
<evidence type="ECO:0000259" key="10">
    <source>
        <dbReference type="Pfam" id="PF05134"/>
    </source>
</evidence>
<evidence type="ECO:0000256" key="7">
    <source>
        <dbReference type="ARBA" id="ARBA00022927"/>
    </source>
</evidence>
<dbReference type="InterPro" id="IPR024230">
    <property type="entry name" value="GspL_cyto_dom"/>
</dbReference>
<dbReference type="AlphaFoldDB" id="A0A843YSK3"/>
<dbReference type="GO" id="GO:0005886">
    <property type="term" value="C:plasma membrane"/>
    <property type="evidence" value="ECO:0007669"/>
    <property type="project" value="UniProtKB-SubCell"/>
</dbReference>
<evidence type="ECO:0000313" key="12">
    <source>
        <dbReference type="EMBL" id="MQR00488.1"/>
    </source>
</evidence>
<reference evidence="12 13" key="1">
    <citation type="submission" date="2019-10" db="EMBL/GenBank/DDBJ databases">
        <title>Glaciimonas soli sp. nov., a psychrophilic bacterium isolated from the forest soil of a high elevation mountain in Taiwan.</title>
        <authorList>
            <person name="Wang L.-T."/>
            <person name="Shieh W.Y."/>
        </authorList>
    </citation>
    <scope>NUCLEOTIDE SEQUENCE [LARGE SCALE GENOMIC DNA]</scope>
    <source>
        <strain evidence="12 13">GS1</strain>
    </source>
</reference>
<dbReference type="InterPro" id="IPR025691">
    <property type="entry name" value="GspL_pp_dom"/>
</dbReference>
<dbReference type="SUPFAM" id="SSF53067">
    <property type="entry name" value="Actin-like ATPase domain"/>
    <property type="match status" value="1"/>
</dbReference>
<feature type="domain" description="GspL periplasmic" evidence="11">
    <location>
        <begin position="272"/>
        <end position="371"/>
    </location>
</feature>
<evidence type="ECO:0000256" key="6">
    <source>
        <dbReference type="ARBA" id="ARBA00022692"/>
    </source>
</evidence>
<dbReference type="Pfam" id="PF12693">
    <property type="entry name" value="GspL_C"/>
    <property type="match status" value="1"/>
</dbReference>
<comment type="similarity">
    <text evidence="2">Belongs to the GSP L family.</text>
</comment>
<dbReference type="NCBIfam" id="TIGR01709">
    <property type="entry name" value="typeII_sec_gspL"/>
    <property type="match status" value="1"/>
</dbReference>
<keyword evidence="3" id="KW-0813">Transport</keyword>
<evidence type="ECO:0000256" key="8">
    <source>
        <dbReference type="ARBA" id="ARBA00022989"/>
    </source>
</evidence>
<keyword evidence="8" id="KW-1133">Transmembrane helix</keyword>
<evidence type="ECO:0000313" key="13">
    <source>
        <dbReference type="Proteomes" id="UP000451565"/>
    </source>
</evidence>